<dbReference type="RefSeq" id="WP_119809428.1">
    <property type="nucleotide sequence ID" value="NZ_QYUP01000027.1"/>
</dbReference>
<dbReference type="EMBL" id="QYUP01000027">
    <property type="protein sequence ID" value="RJG25064.1"/>
    <property type="molecule type" value="Genomic_DNA"/>
</dbReference>
<dbReference type="AlphaFoldDB" id="A0A418Y742"/>
<dbReference type="Gene3D" id="3.10.310.50">
    <property type="match status" value="1"/>
</dbReference>
<keyword evidence="3" id="KW-1185">Reference proteome</keyword>
<dbReference type="PANTHER" id="PTHR30373:SF8">
    <property type="entry name" value="BLL7265 PROTEIN"/>
    <property type="match status" value="1"/>
</dbReference>
<accession>A0A418Y742</accession>
<evidence type="ECO:0000313" key="2">
    <source>
        <dbReference type="EMBL" id="RJG25064.1"/>
    </source>
</evidence>
<feature type="domain" description="TPM" evidence="1">
    <location>
        <begin position="31"/>
        <end position="148"/>
    </location>
</feature>
<comment type="caution">
    <text evidence="2">The sequence shown here is derived from an EMBL/GenBank/DDBJ whole genome shotgun (WGS) entry which is preliminary data.</text>
</comment>
<dbReference type="PANTHER" id="PTHR30373">
    <property type="entry name" value="UPF0603 PROTEIN YGCG"/>
    <property type="match status" value="1"/>
</dbReference>
<gene>
    <name evidence="2" type="ORF">D3872_03085</name>
</gene>
<reference evidence="2 3" key="1">
    <citation type="submission" date="2018-09" db="EMBL/GenBank/DDBJ databases">
        <authorList>
            <person name="Zhu H."/>
        </authorList>
    </citation>
    <scope>NUCLEOTIDE SEQUENCE [LARGE SCALE GENOMIC DNA]</scope>
    <source>
        <strain evidence="2 3">K1S02-61</strain>
    </source>
</reference>
<dbReference type="OrthoDB" id="5683663at2"/>
<dbReference type="Pfam" id="PF04536">
    <property type="entry name" value="TPM_phosphatase"/>
    <property type="match status" value="1"/>
</dbReference>
<name>A0A418Y742_9BURK</name>
<dbReference type="InterPro" id="IPR007621">
    <property type="entry name" value="TPM_dom"/>
</dbReference>
<protein>
    <submittedName>
        <fullName evidence="2">TPM domain-containing protein</fullName>
    </submittedName>
</protein>
<proteinExistence type="predicted"/>
<organism evidence="2 3">
    <name type="scientific">Massilia cavernae</name>
    <dbReference type="NCBI Taxonomy" id="2320864"/>
    <lineage>
        <taxon>Bacteria</taxon>
        <taxon>Pseudomonadati</taxon>
        <taxon>Pseudomonadota</taxon>
        <taxon>Betaproteobacteria</taxon>
        <taxon>Burkholderiales</taxon>
        <taxon>Oxalobacteraceae</taxon>
        <taxon>Telluria group</taxon>
        <taxon>Massilia</taxon>
    </lineage>
</organism>
<evidence type="ECO:0000259" key="1">
    <source>
        <dbReference type="Pfam" id="PF04536"/>
    </source>
</evidence>
<sequence length="172" mass="19020">MAGSFVQTLRRALRHLRTTAAVGREAFPTNSLADLGAAITEGERSHRGELRLIVENSMPFDAIWDGMTNRQRALGLFAEYGVWDTEDNCGVLIYVNLAEHKVDIVCDRAIGRKIGAPTWQAVCQTMTQGFARGEFHDSTLAAIRQVNALLHQHFPAGGERNDNELPDHPVVL</sequence>
<evidence type="ECO:0000313" key="3">
    <source>
        <dbReference type="Proteomes" id="UP000284006"/>
    </source>
</evidence>
<dbReference type="Proteomes" id="UP000284006">
    <property type="component" value="Unassembled WGS sequence"/>
</dbReference>